<evidence type="ECO:0000256" key="7">
    <source>
        <dbReference type="ARBA" id="ARBA00022842"/>
    </source>
</evidence>
<dbReference type="PANTHER" id="PTHR10256">
    <property type="entry name" value="SELENIDE, WATER DIKINASE"/>
    <property type="match status" value="1"/>
</dbReference>
<dbReference type="PIRSF" id="PIRSF036407">
    <property type="entry name" value="Selenphspht_syn"/>
    <property type="match status" value="1"/>
</dbReference>
<dbReference type="InterPro" id="IPR023061">
    <property type="entry name" value="SelD_I"/>
</dbReference>
<dbReference type="SUPFAM" id="SSF56042">
    <property type="entry name" value="PurM C-terminal domain-like"/>
    <property type="match status" value="1"/>
</dbReference>
<evidence type="ECO:0000256" key="8">
    <source>
        <dbReference type="ARBA" id="ARBA00023266"/>
    </source>
</evidence>
<comment type="catalytic activity">
    <reaction evidence="9">
        <text>hydrogenselenide + ATP + H2O = selenophosphate + AMP + phosphate + 2 H(+)</text>
        <dbReference type="Rhea" id="RHEA:18737"/>
        <dbReference type="ChEBI" id="CHEBI:15377"/>
        <dbReference type="ChEBI" id="CHEBI:15378"/>
        <dbReference type="ChEBI" id="CHEBI:16144"/>
        <dbReference type="ChEBI" id="CHEBI:29317"/>
        <dbReference type="ChEBI" id="CHEBI:30616"/>
        <dbReference type="ChEBI" id="CHEBI:43474"/>
        <dbReference type="ChEBI" id="CHEBI:456215"/>
        <dbReference type="EC" id="2.7.9.3"/>
    </reaction>
</comment>
<dbReference type="GO" id="GO:0004756">
    <property type="term" value="F:selenide, water dikinase activity"/>
    <property type="evidence" value="ECO:0007669"/>
    <property type="project" value="UniProtKB-UniRule"/>
</dbReference>
<dbReference type="OrthoDB" id="9772934at2"/>
<dbReference type="InterPro" id="IPR016188">
    <property type="entry name" value="PurM-like_N"/>
</dbReference>
<organism evidence="12 13">
    <name type="scientific">Williamwhitmania taraxaci</name>
    <dbReference type="NCBI Taxonomy" id="1640674"/>
    <lineage>
        <taxon>Bacteria</taxon>
        <taxon>Pseudomonadati</taxon>
        <taxon>Bacteroidota</taxon>
        <taxon>Bacteroidia</taxon>
        <taxon>Bacteroidales</taxon>
        <taxon>Williamwhitmaniaceae</taxon>
        <taxon>Williamwhitmania</taxon>
    </lineage>
</organism>
<evidence type="ECO:0000313" key="12">
    <source>
        <dbReference type="EMBL" id="SDB94350.1"/>
    </source>
</evidence>
<feature type="binding site" description="in other chain" evidence="9">
    <location>
        <position position="87"/>
    </location>
    <ligand>
        <name>ATP</name>
        <dbReference type="ChEBI" id="CHEBI:30616"/>
        <note>ligand shared between dimeric partners</note>
    </ligand>
</feature>
<dbReference type="SUPFAM" id="SSF55326">
    <property type="entry name" value="PurM N-terminal domain-like"/>
    <property type="match status" value="1"/>
</dbReference>
<dbReference type="GO" id="GO:0005737">
    <property type="term" value="C:cytoplasm"/>
    <property type="evidence" value="ECO:0007669"/>
    <property type="project" value="TreeGrafter"/>
</dbReference>
<evidence type="ECO:0000256" key="1">
    <source>
        <dbReference type="ARBA" id="ARBA00008026"/>
    </source>
</evidence>
<comment type="function">
    <text evidence="9">Synthesizes selenophosphate from selenide and ATP.</text>
</comment>
<dbReference type="HAMAP" id="MF_00625">
    <property type="entry name" value="SelD"/>
    <property type="match status" value="1"/>
</dbReference>
<dbReference type="Gene3D" id="3.90.650.10">
    <property type="entry name" value="PurM-like C-terminal domain"/>
    <property type="match status" value="1"/>
</dbReference>
<dbReference type="GO" id="GO:0005524">
    <property type="term" value="F:ATP binding"/>
    <property type="evidence" value="ECO:0007669"/>
    <property type="project" value="UniProtKB-UniRule"/>
</dbReference>
<feature type="binding site" evidence="9">
    <location>
        <position position="222"/>
    </location>
    <ligand>
        <name>Mg(2+)</name>
        <dbReference type="ChEBI" id="CHEBI:18420"/>
    </ligand>
</feature>
<feature type="site" description="Important for catalytic activity" evidence="9">
    <location>
        <position position="17"/>
    </location>
</feature>
<keyword evidence="13" id="KW-1185">Reference proteome</keyword>
<dbReference type="RefSeq" id="WP_092436365.1">
    <property type="nucleotide sequence ID" value="NZ_FMYP01000011.1"/>
</dbReference>
<dbReference type="STRING" id="1640674.SAMN05216323_101160"/>
<keyword evidence="6 9" id="KW-0067">ATP-binding</keyword>
<dbReference type="InterPro" id="IPR036676">
    <property type="entry name" value="PurM-like_C_sf"/>
</dbReference>
<dbReference type="InterPro" id="IPR010918">
    <property type="entry name" value="PurM-like_C_dom"/>
</dbReference>
<dbReference type="Pfam" id="PF02769">
    <property type="entry name" value="AIRS_C"/>
    <property type="match status" value="1"/>
</dbReference>
<evidence type="ECO:0000256" key="4">
    <source>
        <dbReference type="ARBA" id="ARBA00022741"/>
    </source>
</evidence>
<sequence length="344" mass="36606">MEIDLLKFTENGGCSAKLPAAELEKVLSHFPKINNKNLLVDIDTQDDAAVYKINEDQAIIFTTDFFPPLCSDPFEFGQIAAANSLSDVYAMGGTPLLALNIAMFPSNSPLTVYAKILEGGLSMVNDASAMLVGGHTIDDPIPKYGLAVIGLVHPNRVVANSGLNPGDLLILTKPIGSGIILAGHRIGLSDPNSYLKAIENMKILNKNGLKAIDATSVRGGTDITGFGLLGHALKMARASNVTIRINAHKVPLLPQSLALAEDGCIPGAAFTNLKYVEEETYFSPGVEFSYRAILADAQTSGGLLLGIKPEMASTALKLLKMEGAVESEIIGTVENYNKKRIIIE</sequence>
<dbReference type="NCBIfam" id="TIGR00476">
    <property type="entry name" value="selD"/>
    <property type="match status" value="1"/>
</dbReference>
<feature type="binding site" evidence="9">
    <location>
        <position position="47"/>
    </location>
    <ligand>
        <name>Mg(2+)</name>
        <dbReference type="ChEBI" id="CHEBI:18420"/>
    </ligand>
</feature>
<feature type="active site" evidence="9">
    <location>
        <position position="14"/>
    </location>
</feature>
<feature type="binding site" evidence="9">
    <location>
        <position position="87"/>
    </location>
    <ligand>
        <name>Mg(2+)</name>
        <dbReference type="ChEBI" id="CHEBI:18420"/>
    </ligand>
</feature>
<dbReference type="Proteomes" id="UP000199452">
    <property type="component" value="Unassembled WGS sequence"/>
</dbReference>
<dbReference type="EC" id="2.7.9.3" evidence="9"/>
<keyword evidence="4 9" id="KW-0547">Nucleotide-binding</keyword>
<evidence type="ECO:0000256" key="2">
    <source>
        <dbReference type="ARBA" id="ARBA00022679"/>
    </source>
</evidence>
<dbReference type="GO" id="GO:0016260">
    <property type="term" value="P:selenocysteine biosynthetic process"/>
    <property type="evidence" value="ECO:0007669"/>
    <property type="project" value="InterPro"/>
</dbReference>
<dbReference type="Pfam" id="PF00586">
    <property type="entry name" value="AIRS"/>
    <property type="match status" value="1"/>
</dbReference>
<feature type="binding site" description="in other chain" evidence="9">
    <location>
        <position position="17"/>
    </location>
    <ligand>
        <name>ATP</name>
        <dbReference type="ChEBI" id="CHEBI:30616"/>
        <note>ligand shared between dimeric partners</note>
    </ligand>
</feature>
<dbReference type="InterPro" id="IPR004536">
    <property type="entry name" value="SPS/SelD"/>
</dbReference>
<name>A0A1G6HJB6_9BACT</name>
<evidence type="ECO:0000259" key="10">
    <source>
        <dbReference type="Pfam" id="PF00586"/>
    </source>
</evidence>
<dbReference type="AlphaFoldDB" id="A0A1G6HJB6"/>
<dbReference type="PANTHER" id="PTHR10256:SF0">
    <property type="entry name" value="INACTIVE SELENIDE, WATER DIKINASE-LIKE PROTEIN-RELATED"/>
    <property type="match status" value="1"/>
</dbReference>
<evidence type="ECO:0000256" key="6">
    <source>
        <dbReference type="ARBA" id="ARBA00022840"/>
    </source>
</evidence>
<comment type="similarity">
    <text evidence="1 9">Belongs to the selenophosphate synthase 1 family. Class I subfamily.</text>
</comment>
<comment type="cofactor">
    <cofactor evidence="9">
        <name>Mg(2+)</name>
        <dbReference type="ChEBI" id="CHEBI:18420"/>
    </cofactor>
    <text evidence="9">Binds 1 Mg(2+) ion per monomer.</text>
</comment>
<evidence type="ECO:0000259" key="11">
    <source>
        <dbReference type="Pfam" id="PF02769"/>
    </source>
</evidence>
<feature type="domain" description="PurM-like N-terminal" evidence="10">
    <location>
        <begin position="46"/>
        <end position="152"/>
    </location>
</feature>
<feature type="binding site" evidence="9">
    <location>
        <begin position="134"/>
        <end position="136"/>
    </location>
    <ligand>
        <name>ATP</name>
        <dbReference type="ChEBI" id="CHEBI:30616"/>
        <note>ligand shared between dimeric partners</note>
    </ligand>
</feature>
<evidence type="ECO:0000256" key="3">
    <source>
        <dbReference type="ARBA" id="ARBA00022723"/>
    </source>
</evidence>
<protein>
    <recommendedName>
        <fullName evidence="9">Selenide, water dikinase</fullName>
        <ecNumber evidence="9">2.7.9.3</ecNumber>
    </recommendedName>
    <alternativeName>
        <fullName evidence="9">Selenium donor protein</fullName>
    </alternativeName>
    <alternativeName>
        <fullName evidence="9">Selenophosphate synthase</fullName>
    </alternativeName>
</protein>
<feature type="domain" description="PurM-like C-terminal" evidence="11">
    <location>
        <begin position="165"/>
        <end position="342"/>
    </location>
</feature>
<dbReference type="CDD" id="cd02195">
    <property type="entry name" value="SelD"/>
    <property type="match status" value="1"/>
</dbReference>
<keyword evidence="5 9" id="KW-0418">Kinase</keyword>
<keyword evidence="3 9" id="KW-0479">Metal-binding</keyword>
<feature type="binding site" description="in other chain" evidence="9">
    <location>
        <begin position="44"/>
        <end position="46"/>
    </location>
    <ligand>
        <name>ATP</name>
        <dbReference type="ChEBI" id="CHEBI:30616"/>
        <note>ligand shared between dimeric partners</note>
    </ligand>
</feature>
<accession>A0A1G6HJB6</accession>
<keyword evidence="7 9" id="KW-0460">Magnesium</keyword>
<dbReference type="GO" id="GO:0000287">
    <property type="term" value="F:magnesium ion binding"/>
    <property type="evidence" value="ECO:0007669"/>
    <property type="project" value="UniProtKB-UniRule"/>
</dbReference>
<feature type="binding site" description="in other chain" evidence="9">
    <location>
        <position position="64"/>
    </location>
    <ligand>
        <name>ATP</name>
        <dbReference type="ChEBI" id="CHEBI:30616"/>
        <note>ligand shared between dimeric partners</note>
    </ligand>
</feature>
<evidence type="ECO:0000256" key="5">
    <source>
        <dbReference type="ARBA" id="ARBA00022777"/>
    </source>
</evidence>
<keyword evidence="2 9" id="KW-0808">Transferase</keyword>
<proteinExistence type="inferred from homology"/>
<evidence type="ECO:0000256" key="9">
    <source>
        <dbReference type="HAMAP-Rule" id="MF_00625"/>
    </source>
</evidence>
<keyword evidence="8 9" id="KW-0711">Selenium</keyword>
<dbReference type="InterPro" id="IPR036921">
    <property type="entry name" value="PurM-like_N_sf"/>
</dbReference>
<dbReference type="NCBIfam" id="NF002098">
    <property type="entry name" value="PRK00943.1"/>
    <property type="match status" value="1"/>
</dbReference>
<dbReference type="EMBL" id="FMYP01000011">
    <property type="protein sequence ID" value="SDB94350.1"/>
    <property type="molecule type" value="Genomic_DNA"/>
</dbReference>
<gene>
    <name evidence="9" type="primary">selD</name>
    <name evidence="12" type="ORF">SAMN05216323_101160</name>
</gene>
<dbReference type="FunFam" id="3.30.1330.10:FF:000003">
    <property type="entry name" value="Selenide, water dikinase"/>
    <property type="match status" value="1"/>
</dbReference>
<comment type="subunit">
    <text evidence="9">Homodimer.</text>
</comment>
<dbReference type="Gene3D" id="3.30.1330.10">
    <property type="entry name" value="PurM-like, N-terminal domain"/>
    <property type="match status" value="1"/>
</dbReference>
<evidence type="ECO:0000313" key="13">
    <source>
        <dbReference type="Proteomes" id="UP000199452"/>
    </source>
</evidence>
<reference evidence="12 13" key="1">
    <citation type="submission" date="2016-09" db="EMBL/GenBank/DDBJ databases">
        <authorList>
            <person name="Capua I."/>
            <person name="De Benedictis P."/>
            <person name="Joannis T."/>
            <person name="Lombin L.H."/>
            <person name="Cattoli G."/>
        </authorList>
    </citation>
    <scope>NUCLEOTIDE SEQUENCE [LARGE SCALE GENOMIC DNA]</scope>
    <source>
        <strain evidence="12 13">A7P-90m</strain>
    </source>
</reference>